<evidence type="ECO:0000313" key="2">
    <source>
        <dbReference type="EMBL" id="NYE69826.1"/>
    </source>
</evidence>
<comment type="caution">
    <text evidence="2">The sequence shown here is derived from an EMBL/GenBank/DDBJ whole genome shotgun (WGS) entry which is preliminary data.</text>
</comment>
<dbReference type="Proteomes" id="UP000569914">
    <property type="component" value="Unassembled WGS sequence"/>
</dbReference>
<evidence type="ECO:0000259" key="1">
    <source>
        <dbReference type="Pfam" id="PF04734"/>
    </source>
</evidence>
<organism evidence="2 3">
    <name type="scientific">Microlunatus parietis</name>
    <dbReference type="NCBI Taxonomy" id="682979"/>
    <lineage>
        <taxon>Bacteria</taxon>
        <taxon>Bacillati</taxon>
        <taxon>Actinomycetota</taxon>
        <taxon>Actinomycetes</taxon>
        <taxon>Propionibacteriales</taxon>
        <taxon>Propionibacteriaceae</taxon>
        <taxon>Microlunatus</taxon>
    </lineage>
</organism>
<dbReference type="InterPro" id="IPR031329">
    <property type="entry name" value="NEUT/ALK_ceramidase_N"/>
</dbReference>
<accession>A0A7Y9LBG8</accession>
<proteinExistence type="predicted"/>
<dbReference type="AlphaFoldDB" id="A0A7Y9LBG8"/>
<reference evidence="2 3" key="1">
    <citation type="submission" date="2020-07" db="EMBL/GenBank/DDBJ databases">
        <title>Sequencing the genomes of 1000 actinobacteria strains.</title>
        <authorList>
            <person name="Klenk H.-P."/>
        </authorList>
    </citation>
    <scope>NUCLEOTIDE SEQUENCE [LARGE SCALE GENOMIC DNA]</scope>
    <source>
        <strain evidence="2 3">DSM 22083</strain>
    </source>
</reference>
<keyword evidence="3" id="KW-1185">Reference proteome</keyword>
<name>A0A7Y9LBG8_9ACTN</name>
<gene>
    <name evidence="2" type="ORF">BKA15_001155</name>
</gene>
<dbReference type="RefSeq" id="WP_179748841.1">
    <property type="nucleotide sequence ID" value="NZ_JACCBU010000001.1"/>
</dbReference>
<dbReference type="Pfam" id="PF04734">
    <property type="entry name" value="Ceramidase_alk"/>
    <property type="match status" value="1"/>
</dbReference>
<evidence type="ECO:0000313" key="3">
    <source>
        <dbReference type="Proteomes" id="UP000569914"/>
    </source>
</evidence>
<protein>
    <recommendedName>
        <fullName evidence="1">Neutral/alkaline non-lysosomal ceramidase N-terminal domain-containing protein</fullName>
    </recommendedName>
</protein>
<sequence>MIEPARAEYRVGIATADITPPVGAPLAGFAARAQHTSTGVDHALRAVTTVIDDGRTDLLIVSLEWLGCYDQAPRLRRALAERTGIAEQRILLSASHTHCGPAIREADYAEHGWIDEHYLDSAIQKIARAAGIAARHRYPAVLRWGVGECSIAMNRRRPDPDRPGRVFDAMLPYPDGITDHEVGVITVESAADGMLRGIMINYACHPTSRSGLRIGGDYVGFAYDRLEQAFPYAQPLFLQGCAGDQKPRPHQAGADVFGTRTVDQVRELGNELGAAVEAVINSGLEPVTGPLNIDSGIEVLRTEPVTRATLEAERQRPTAPFRRYWAEVLLDRLDRGVPDLDRVPFEVQTVALGASVAMIAMAGEMTVEHGLRLKRDHGERFGAVFPLGYANGMIGYVPVARQFEEYGYEVLDSNQRHLRTGRYLPGTEDQLHDRIGRMLAPAGAPARTR</sequence>
<dbReference type="EMBL" id="JACCBU010000001">
    <property type="protein sequence ID" value="NYE69826.1"/>
    <property type="molecule type" value="Genomic_DNA"/>
</dbReference>
<feature type="domain" description="Neutral/alkaline non-lysosomal ceramidase N-terminal" evidence="1">
    <location>
        <begin position="9"/>
        <end position="230"/>
    </location>
</feature>